<dbReference type="InParanoid" id="A0A316YP44"/>
<protein>
    <recommendedName>
        <fullName evidence="2">AAA protein C-terminal winged helix domain-containing protein</fullName>
    </recommendedName>
</protein>
<dbReference type="OrthoDB" id="511599at2759"/>
<evidence type="ECO:0000313" key="3">
    <source>
        <dbReference type="EMBL" id="PWN89823.1"/>
    </source>
</evidence>
<dbReference type="AlphaFoldDB" id="A0A316YP44"/>
<evidence type="ECO:0000313" key="4">
    <source>
        <dbReference type="Proteomes" id="UP000245768"/>
    </source>
</evidence>
<name>A0A316YP44_9BASI</name>
<organism evidence="3 4">
    <name type="scientific">Acaromyces ingoldii</name>
    <dbReference type="NCBI Taxonomy" id="215250"/>
    <lineage>
        <taxon>Eukaryota</taxon>
        <taxon>Fungi</taxon>
        <taxon>Dikarya</taxon>
        <taxon>Basidiomycota</taxon>
        <taxon>Ustilaginomycotina</taxon>
        <taxon>Exobasidiomycetes</taxon>
        <taxon>Exobasidiales</taxon>
        <taxon>Cryptobasidiaceae</taxon>
        <taxon>Acaromyces</taxon>
    </lineage>
</organism>
<reference evidence="3 4" key="1">
    <citation type="journal article" date="2018" name="Mol. Biol. Evol.">
        <title>Broad Genomic Sampling Reveals a Smut Pathogenic Ancestry of the Fungal Clade Ustilaginomycotina.</title>
        <authorList>
            <person name="Kijpornyongpan T."/>
            <person name="Mondo S.J."/>
            <person name="Barry K."/>
            <person name="Sandor L."/>
            <person name="Lee J."/>
            <person name="Lipzen A."/>
            <person name="Pangilinan J."/>
            <person name="LaButti K."/>
            <person name="Hainaut M."/>
            <person name="Henrissat B."/>
            <person name="Grigoriev I.V."/>
            <person name="Spatafora J.W."/>
            <person name="Aime M.C."/>
        </authorList>
    </citation>
    <scope>NUCLEOTIDE SEQUENCE [LARGE SCALE GENOMIC DNA]</scope>
    <source>
        <strain evidence="3 4">MCA 4198</strain>
    </source>
</reference>
<dbReference type="Gene3D" id="3.40.50.300">
    <property type="entry name" value="P-loop containing nucleotide triphosphate hydrolases"/>
    <property type="match status" value="1"/>
</dbReference>
<feature type="region of interest" description="Disordered" evidence="1">
    <location>
        <begin position="427"/>
        <end position="459"/>
    </location>
</feature>
<dbReference type="STRING" id="215250.A0A316YP44"/>
<proteinExistence type="predicted"/>
<dbReference type="GeneID" id="37043380"/>
<gene>
    <name evidence="3" type="ORF">FA10DRAFT_266374</name>
</gene>
<evidence type="ECO:0000259" key="2">
    <source>
        <dbReference type="Pfam" id="PF24913"/>
    </source>
</evidence>
<sequence length="590" mass="65689">MVSASRSPSTMLRLCRVAAPLRAQTRPQRFTRPLSTAVPRKSAPGQEEKGSTGGGSEGSGGGERSGFFNSTGWETAMGASAGVLLLGVAAMAYQAWYKAHVLHKMEAAFNGGYDPVLALAKSGDSQAHVTELDPPRPEQAMIQSIIDGKETGHYFLVLGSKGSGKTTMIIDAMARSQAEGCALFEAHNDPSIVVDRFSESINYNMNRDYLGNLLGLSDLSGMSVYQSVERALHKLEKALIRYSERTGRPAIIVMNSAHLLPRDDDGRKLLQLFQQRAEKWASAGTATFVFTSNDYWVFDVLRKNSNRMDTLTFKDLSRSQSLEVLRQCRAHYYGKEQALREERAGMFASVYDIVGGRLALLNSVSRRKDLVEAADQLVEDDTQWLLSKTGIIEDHDDDVMDEQKWSTCSWLLFSELAKRHADLEAALPSSKSEAEAEGKTEAAPHNVTDPTQDKEEDVRGCDVPNPHLTWGEARQVMTRPDFILELDHLNIIHIDRHHHIRADSMPLLRAFRKVAEMPGYAEKLESVMDRVSAIESLGRTRELVWKEQGDGGRFLLRHDAKGREVESWTLLGGDERLGREQEPEEEDKGQ</sequence>
<feature type="compositionally biased region" description="Basic and acidic residues" evidence="1">
    <location>
        <begin position="432"/>
        <end position="442"/>
    </location>
</feature>
<dbReference type="InterPro" id="IPR056808">
    <property type="entry name" value="HTH_AAA"/>
</dbReference>
<dbReference type="PANTHER" id="PTHR36168:SF1">
    <property type="entry name" value="ORC1-LIKE AAA ATPASE DOMAIN-CONTAINING PROTEIN"/>
    <property type="match status" value="1"/>
</dbReference>
<feature type="region of interest" description="Disordered" evidence="1">
    <location>
        <begin position="25"/>
        <end position="67"/>
    </location>
</feature>
<dbReference type="EMBL" id="KZ819636">
    <property type="protein sequence ID" value="PWN89823.1"/>
    <property type="molecule type" value="Genomic_DNA"/>
</dbReference>
<keyword evidence="4" id="KW-1185">Reference proteome</keyword>
<feature type="compositionally biased region" description="Gly residues" evidence="1">
    <location>
        <begin position="51"/>
        <end position="64"/>
    </location>
</feature>
<evidence type="ECO:0000256" key="1">
    <source>
        <dbReference type="SAM" id="MobiDB-lite"/>
    </source>
</evidence>
<dbReference type="Pfam" id="PF24913">
    <property type="entry name" value="WHD_AAA_fung"/>
    <property type="match status" value="1"/>
</dbReference>
<dbReference type="Proteomes" id="UP000245768">
    <property type="component" value="Unassembled WGS sequence"/>
</dbReference>
<feature type="domain" description="AAA protein C-terminal winged helix" evidence="2">
    <location>
        <begin position="387"/>
        <end position="535"/>
    </location>
</feature>
<accession>A0A316YP44</accession>
<dbReference type="RefSeq" id="XP_025377021.1">
    <property type="nucleotide sequence ID" value="XM_025521464.1"/>
</dbReference>
<dbReference type="InterPro" id="IPR027417">
    <property type="entry name" value="P-loop_NTPase"/>
</dbReference>
<dbReference type="SUPFAM" id="SSF52540">
    <property type="entry name" value="P-loop containing nucleoside triphosphate hydrolases"/>
    <property type="match status" value="1"/>
</dbReference>
<dbReference type="PANTHER" id="PTHR36168">
    <property type="entry name" value="CHROMOSOME 1, WHOLE GENOME SHOTGUN SEQUENCE"/>
    <property type="match status" value="1"/>
</dbReference>